<feature type="transmembrane region" description="Helical" evidence="1">
    <location>
        <begin position="50"/>
        <end position="70"/>
    </location>
</feature>
<gene>
    <name evidence="2" type="ORF">I6H06_04010</name>
    <name evidence="3" type="ORF">NFI99_00775</name>
</gene>
<evidence type="ECO:0000313" key="4">
    <source>
        <dbReference type="Proteomes" id="UP000594892"/>
    </source>
</evidence>
<accession>A0AAP9XYC7</accession>
<dbReference type="RefSeq" id="WP_017432145.1">
    <property type="nucleotide sequence ID" value="NZ_CP021075.1"/>
</dbReference>
<dbReference type="GeneID" id="45698983"/>
<evidence type="ECO:0000313" key="2">
    <source>
        <dbReference type="EMBL" id="QPQ90903.1"/>
    </source>
</evidence>
<reference evidence="2 4" key="1">
    <citation type="submission" date="2020-12" db="EMBL/GenBank/DDBJ databases">
        <title>FDA dAtabase for Regulatory Grade micrObial Sequences (FDA-ARGOS): Supporting development and validation of Infectious Disease Dx tests.</title>
        <authorList>
            <person name="Minogue T."/>
            <person name="Wolcott M."/>
            <person name="Wasieloski L."/>
            <person name="Aguilar W."/>
            <person name="Moore D."/>
            <person name="Jaissle J."/>
            <person name="Tallon L."/>
            <person name="Sadzewicz L."/>
            <person name="Zhao X."/>
            <person name="Boylan J."/>
            <person name="Ott S."/>
            <person name="Bowen H."/>
            <person name="Vavikolanu K."/>
            <person name="Mehta A."/>
            <person name="Aluvathingal J."/>
            <person name="Nadendla S."/>
            <person name="Yan Y."/>
            <person name="Sichtig H."/>
        </authorList>
    </citation>
    <scope>NUCLEOTIDE SEQUENCE [LARGE SCALE GENOMIC DNA]</scope>
    <source>
        <strain evidence="2 4">FDAARGOS_949</strain>
    </source>
</reference>
<proteinExistence type="predicted"/>
<name>A0AAP9XYC7_BURGL</name>
<keyword evidence="5" id="KW-1185">Reference proteome</keyword>
<evidence type="ECO:0000313" key="3">
    <source>
        <dbReference type="EMBL" id="USS43061.1"/>
    </source>
</evidence>
<dbReference type="EMBL" id="CP099583">
    <property type="protein sequence ID" value="USS43061.1"/>
    <property type="molecule type" value="Genomic_DNA"/>
</dbReference>
<dbReference type="EMBL" id="CP065600">
    <property type="protein sequence ID" value="QPQ90903.1"/>
    <property type="molecule type" value="Genomic_DNA"/>
</dbReference>
<keyword evidence="1" id="KW-0812">Transmembrane</keyword>
<keyword evidence="1" id="KW-1133">Transmembrane helix</keyword>
<sequence>MFCILTALSVSIPSLMVGWLGLLALSLDCRQQAWALMGAFDLSDLLPAQVGHYVLYLGLMQTIFVLVCRLRRSSYGASRGAGAARET</sequence>
<keyword evidence="1" id="KW-0472">Membrane</keyword>
<evidence type="ECO:0000256" key="1">
    <source>
        <dbReference type="SAM" id="Phobius"/>
    </source>
</evidence>
<reference evidence="3" key="2">
    <citation type="submission" date="2022-06" db="EMBL/GenBank/DDBJ databases">
        <title>Draft genome sequence of Burkholderia glumae strain GR20004 isolated from rice panicle showing bacterial panicle blight.</title>
        <authorList>
            <person name="Choi S.Y."/>
            <person name="Lee Y.H."/>
        </authorList>
    </citation>
    <scope>NUCLEOTIDE SEQUENCE</scope>
    <source>
        <strain evidence="3">GR20004</strain>
    </source>
</reference>
<dbReference type="AlphaFoldDB" id="A0AAP9XYC7"/>
<protein>
    <submittedName>
        <fullName evidence="2">Uncharacterized protein</fullName>
    </submittedName>
</protein>
<dbReference type="Proteomes" id="UP001056386">
    <property type="component" value="Chromosome 2"/>
</dbReference>
<evidence type="ECO:0000313" key="5">
    <source>
        <dbReference type="Proteomes" id="UP001056386"/>
    </source>
</evidence>
<dbReference type="Proteomes" id="UP000594892">
    <property type="component" value="Chromosome 1"/>
</dbReference>
<organism evidence="2 4">
    <name type="scientific">Burkholderia glumae</name>
    <name type="common">Pseudomonas glumae</name>
    <dbReference type="NCBI Taxonomy" id="337"/>
    <lineage>
        <taxon>Bacteria</taxon>
        <taxon>Pseudomonadati</taxon>
        <taxon>Pseudomonadota</taxon>
        <taxon>Betaproteobacteria</taxon>
        <taxon>Burkholderiales</taxon>
        <taxon>Burkholderiaceae</taxon>
        <taxon>Burkholderia</taxon>
    </lineage>
</organism>